<feature type="transmembrane region" description="Helical" evidence="2">
    <location>
        <begin position="92"/>
        <end position="112"/>
    </location>
</feature>
<feature type="region of interest" description="Disordered" evidence="1">
    <location>
        <begin position="374"/>
        <end position="440"/>
    </location>
</feature>
<keyword evidence="2" id="KW-1133">Transmembrane helix</keyword>
<feature type="region of interest" description="Disordered" evidence="1">
    <location>
        <begin position="457"/>
        <end position="509"/>
    </location>
</feature>
<feature type="compositionally biased region" description="Polar residues" evidence="1">
    <location>
        <begin position="408"/>
        <end position="440"/>
    </location>
</feature>
<proteinExistence type="predicted"/>
<feature type="transmembrane region" description="Helical" evidence="2">
    <location>
        <begin position="22"/>
        <end position="45"/>
    </location>
</feature>
<dbReference type="PANTHER" id="PTHR40465:SF1">
    <property type="entry name" value="DUF6534 DOMAIN-CONTAINING PROTEIN"/>
    <property type="match status" value="1"/>
</dbReference>
<dbReference type="PANTHER" id="PTHR40465">
    <property type="entry name" value="CHROMOSOME 1, WHOLE GENOME SHOTGUN SEQUENCE"/>
    <property type="match status" value="1"/>
</dbReference>
<keyword evidence="2" id="KW-0812">Transmembrane</keyword>
<feature type="transmembrane region" description="Helical" evidence="2">
    <location>
        <begin position="212"/>
        <end position="233"/>
    </location>
</feature>
<dbReference type="EMBL" id="JBANRG010000014">
    <property type="protein sequence ID" value="KAK7460929.1"/>
    <property type="molecule type" value="Genomic_DNA"/>
</dbReference>
<feature type="transmembrane region" description="Helical" evidence="2">
    <location>
        <begin position="239"/>
        <end position="259"/>
    </location>
</feature>
<dbReference type="Proteomes" id="UP001498398">
    <property type="component" value="Unassembled WGS sequence"/>
</dbReference>
<evidence type="ECO:0000313" key="4">
    <source>
        <dbReference type="EMBL" id="KAK7460929.1"/>
    </source>
</evidence>
<keyword evidence="2" id="KW-0472">Membrane</keyword>
<comment type="caution">
    <text evidence="4">The sequence shown here is derived from an EMBL/GenBank/DDBJ whole genome shotgun (WGS) entry which is preliminary data.</text>
</comment>
<feature type="transmembrane region" description="Helical" evidence="2">
    <location>
        <begin position="57"/>
        <end position="80"/>
    </location>
</feature>
<name>A0ABR1JLW1_9AGAR</name>
<protein>
    <recommendedName>
        <fullName evidence="3">DUF6534 domain-containing protein</fullName>
    </recommendedName>
</protein>
<dbReference type="InterPro" id="IPR045339">
    <property type="entry name" value="DUF6534"/>
</dbReference>
<keyword evidence="5" id="KW-1185">Reference proteome</keyword>
<gene>
    <name evidence="4" type="ORF">VKT23_008857</name>
</gene>
<feature type="transmembrane region" description="Helical" evidence="2">
    <location>
        <begin position="124"/>
        <end position="146"/>
    </location>
</feature>
<feature type="transmembrane region" description="Helical" evidence="2">
    <location>
        <begin position="166"/>
        <end position="191"/>
    </location>
</feature>
<feature type="domain" description="DUF6534" evidence="3">
    <location>
        <begin position="175"/>
        <end position="262"/>
    </location>
</feature>
<evidence type="ECO:0000256" key="2">
    <source>
        <dbReference type="SAM" id="Phobius"/>
    </source>
</evidence>
<reference evidence="4 5" key="1">
    <citation type="submission" date="2024-01" db="EMBL/GenBank/DDBJ databases">
        <title>A draft genome for the cacao thread blight pathogen Marasmiellus scandens.</title>
        <authorList>
            <person name="Baruah I.K."/>
            <person name="Leung J."/>
            <person name="Bukari Y."/>
            <person name="Amoako-Attah I."/>
            <person name="Meinhardt L.W."/>
            <person name="Bailey B.A."/>
            <person name="Cohen S.P."/>
        </authorList>
    </citation>
    <scope>NUCLEOTIDE SEQUENCE [LARGE SCALE GENOMIC DNA]</scope>
    <source>
        <strain evidence="4 5">GH-19</strain>
    </source>
</reference>
<sequence length="509" mass="55770">MGFPDPGSSPEEFSALTDLPLFLGYVFSYLLQGILVVQIFIYYIAFPKDQRWMKITVGFLFFVEVLSTFFATFAASWSIVEYGDLFDTANLWGFKTLGPLCGIASLTVHGFYVRRIYQIGGRRYWGLLLLLLLIILISTVQCFAVIWSGTQSYLGVGDGSLSLSGIFIAVWLSGSAVCDIIIAVSLVILLPRASRSLTGDTAKLKVEKLMTVIVETGMITAFGALSELLFFFIFRNTLVHYILFYMLPKIYSNCMLAALNARLSARTLRSNGSNDAESQVPLASTRQSRRFSSIQIGNGVFHIVTEDGKMMPIPAEHQTFKDFDEKTVELELEEVDDVTVQQNYLPSNYPKQPAAIATTNSLSFHLPLRAASLNQRRPLPQPGLTFNTSSINRVSPPRALPIPPLVPQSSASSAHVETSESPNASPLRTSQPEFPLSDGNQSQTLVLFDSTDTPEQSMLRHTFDSPLPTESAPPGSDSAHEVAKAGTNPPNTPKALTDISDSSPTPISS</sequence>
<accession>A0ABR1JLW1</accession>
<evidence type="ECO:0000256" key="1">
    <source>
        <dbReference type="SAM" id="MobiDB-lite"/>
    </source>
</evidence>
<dbReference type="Pfam" id="PF20152">
    <property type="entry name" value="DUF6534"/>
    <property type="match status" value="1"/>
</dbReference>
<organism evidence="4 5">
    <name type="scientific">Marasmiellus scandens</name>
    <dbReference type="NCBI Taxonomy" id="2682957"/>
    <lineage>
        <taxon>Eukaryota</taxon>
        <taxon>Fungi</taxon>
        <taxon>Dikarya</taxon>
        <taxon>Basidiomycota</taxon>
        <taxon>Agaricomycotina</taxon>
        <taxon>Agaricomycetes</taxon>
        <taxon>Agaricomycetidae</taxon>
        <taxon>Agaricales</taxon>
        <taxon>Marasmiineae</taxon>
        <taxon>Omphalotaceae</taxon>
        <taxon>Marasmiellus</taxon>
    </lineage>
</organism>
<evidence type="ECO:0000313" key="5">
    <source>
        <dbReference type="Proteomes" id="UP001498398"/>
    </source>
</evidence>
<feature type="compositionally biased region" description="Low complexity" evidence="1">
    <location>
        <begin position="497"/>
        <end position="509"/>
    </location>
</feature>
<evidence type="ECO:0000259" key="3">
    <source>
        <dbReference type="Pfam" id="PF20152"/>
    </source>
</evidence>